<feature type="region of interest" description="Disordered" evidence="1">
    <location>
        <begin position="1"/>
        <end position="20"/>
    </location>
</feature>
<evidence type="ECO:0000256" key="1">
    <source>
        <dbReference type="SAM" id="MobiDB-lite"/>
    </source>
</evidence>
<dbReference type="InterPro" id="IPR002347">
    <property type="entry name" value="SDR_fam"/>
</dbReference>
<dbReference type="GO" id="GO:0047935">
    <property type="term" value="F:glucose 1-dehydrogenase (NADP+) activity"/>
    <property type="evidence" value="ECO:0007669"/>
    <property type="project" value="UniProtKB-EC"/>
</dbReference>
<dbReference type="PRINTS" id="PR00081">
    <property type="entry name" value="GDHRDH"/>
</dbReference>
<dbReference type="SUPFAM" id="SSF51735">
    <property type="entry name" value="NAD(P)-binding Rossmann-fold domains"/>
    <property type="match status" value="1"/>
</dbReference>
<name>A0A679IYL0_VARPD</name>
<dbReference type="Gene3D" id="3.40.50.720">
    <property type="entry name" value="NAD(P)-binding Rossmann-like Domain"/>
    <property type="match status" value="1"/>
</dbReference>
<dbReference type="PANTHER" id="PTHR43431:SF7">
    <property type="entry name" value="OXIDOREDUCTASE, SHORT CHAIN DEHYDROGENASE_REDUCTASE FAMILY (AFU_ORTHOLOGUE AFUA_5G14000)"/>
    <property type="match status" value="1"/>
</dbReference>
<gene>
    <name evidence="2" type="ORF">VVAX_03031</name>
</gene>
<accession>A0A679IYL0</accession>
<dbReference type="EC" id="1.1.1.119" evidence="2"/>
<reference evidence="2" key="1">
    <citation type="submission" date="2019-12" db="EMBL/GenBank/DDBJ databases">
        <authorList>
            <person name="Cremers G."/>
        </authorList>
    </citation>
    <scope>NUCLEOTIDE SEQUENCE</scope>
    <source>
        <strain evidence="2">Vvax</strain>
    </source>
</reference>
<evidence type="ECO:0000313" key="2">
    <source>
        <dbReference type="EMBL" id="CAA2104987.1"/>
    </source>
</evidence>
<dbReference type="InterPro" id="IPR036291">
    <property type="entry name" value="NAD(P)-bd_dom_sf"/>
</dbReference>
<proteinExistence type="predicted"/>
<keyword evidence="2" id="KW-0560">Oxidoreductase</keyword>
<organism evidence="2">
    <name type="scientific">Variovorax paradoxus</name>
    <dbReference type="NCBI Taxonomy" id="34073"/>
    <lineage>
        <taxon>Bacteria</taxon>
        <taxon>Pseudomonadati</taxon>
        <taxon>Pseudomonadota</taxon>
        <taxon>Betaproteobacteria</taxon>
        <taxon>Burkholderiales</taxon>
        <taxon>Comamonadaceae</taxon>
        <taxon>Variovorax</taxon>
    </lineage>
</organism>
<dbReference type="EMBL" id="LR743507">
    <property type="protein sequence ID" value="CAA2104987.1"/>
    <property type="molecule type" value="Genomic_DNA"/>
</dbReference>
<dbReference type="RefSeq" id="WP_339090626.1">
    <property type="nucleotide sequence ID" value="NZ_LR743507.1"/>
</dbReference>
<sequence>MAVTSNTAAAEAAPSTSSPSPVAWIAGVGASAGLGAALARRFASEGFAVALTGRTPAQLAAVAAEIEAAGGRAHAFAGDVASEAEIHGIAQKVRALGPLTVAIFNAASAVRAPTLELSVEQFTQAWRTSALGGFIFGHEALRGLLANPFAADGAHARGTLLFTGATAALRGKPPFAAFAAAKAALRSLSQSLAREFGPQGVHVAHVVIDGGIDGERLRTGAPQRVEQAGDDGLLQLDAIAESYWQLHVQHRSAWTQELDLRPFKEPF</sequence>
<dbReference type="AlphaFoldDB" id="A0A679IYL0"/>
<protein>
    <submittedName>
        <fullName evidence="2">Glucose 1-dehydrogenase</fullName>
        <ecNumber evidence="2">1.1.1.119</ecNumber>
    </submittedName>
</protein>
<dbReference type="Pfam" id="PF00106">
    <property type="entry name" value="adh_short"/>
    <property type="match status" value="1"/>
</dbReference>
<dbReference type="PANTHER" id="PTHR43431">
    <property type="entry name" value="OXIDOREDUCTASE, SHORT CHAIN DEHYDROGENASE/REDUCTASE FAMILY (AFU_ORTHOLOGUE AFUA_5G14000)"/>
    <property type="match status" value="1"/>
</dbReference>